<reference evidence="11" key="1">
    <citation type="journal article" date="2010" name="Science">
        <title>Plasticity of animal genome architecture unmasked by rapid evolution of a pelagic tunicate.</title>
        <authorList>
            <person name="Denoeud F."/>
            <person name="Henriet S."/>
            <person name="Mungpakdee S."/>
            <person name="Aury J.M."/>
            <person name="Da Silva C."/>
            <person name="Brinkmann H."/>
            <person name="Mikhaleva J."/>
            <person name="Olsen L.C."/>
            <person name="Jubin C."/>
            <person name="Canestro C."/>
            <person name="Bouquet J.M."/>
            <person name="Danks G."/>
            <person name="Poulain J."/>
            <person name="Campsteijn C."/>
            <person name="Adamski M."/>
            <person name="Cross I."/>
            <person name="Yadetie F."/>
            <person name="Muffato M."/>
            <person name="Louis A."/>
            <person name="Butcher S."/>
            <person name="Tsagkogeorga G."/>
            <person name="Konrad A."/>
            <person name="Singh S."/>
            <person name="Jensen M.F."/>
            <person name="Cong E.H."/>
            <person name="Eikeseth-Otteraa H."/>
            <person name="Noel B."/>
            <person name="Anthouard V."/>
            <person name="Porcel B.M."/>
            <person name="Kachouri-Lafond R."/>
            <person name="Nishino A."/>
            <person name="Ugolini M."/>
            <person name="Chourrout P."/>
            <person name="Nishida H."/>
            <person name="Aasland R."/>
            <person name="Huzurbazar S."/>
            <person name="Westhof E."/>
            <person name="Delsuc F."/>
            <person name="Lehrach H."/>
            <person name="Reinhardt R."/>
            <person name="Weissenbach J."/>
            <person name="Roy S.W."/>
            <person name="Artiguenave F."/>
            <person name="Postlethwait J.H."/>
            <person name="Manak J.R."/>
            <person name="Thompson E.M."/>
            <person name="Jaillon O."/>
            <person name="Du Pasquier L."/>
            <person name="Boudinot P."/>
            <person name="Liberles D.A."/>
            <person name="Volff J.N."/>
            <person name="Philippe H."/>
            <person name="Lenhard B."/>
            <person name="Roest Crollius H."/>
            <person name="Wincker P."/>
            <person name="Chourrout D."/>
        </authorList>
    </citation>
    <scope>NUCLEOTIDE SEQUENCE [LARGE SCALE GENOMIC DNA]</scope>
</reference>
<dbReference type="InterPro" id="IPR000742">
    <property type="entry name" value="EGF"/>
</dbReference>
<feature type="domain" description="EGF-like" evidence="10">
    <location>
        <begin position="1147"/>
        <end position="1187"/>
    </location>
</feature>
<sequence length="1575" mass="170386">DNLSKADCICLDCDPLCGGVGSYSYCEVDDYTDPYFSTSCVCQPGYEKDPADETDTQCVDIHECDDVDICGAEVCTTDDCSRRDCIEFSGSYECRCPQGFEPDPVNTNLCLDVNECSSNAHVCIDSKFCFNTMGSYECTLVCDDCNCLDINECSETNICTDSNSICVNTFGSFNCECPEGYELIDDFDSTGGSICVDVNECDINRLVTHNCFANQTYDCNNAPKTVCTMEYIAGANQNAQCECEVGYDWVTGNIVDGCEDVDECDDATLNDCAGVQKICDNTIGSYECICNAGYKYDSPGVDTCLNINECTLDIHHCHVDADCVDTIGSFTCTCQTGYRVVHADGSVTCEDDDECEDVTPPKHDCDTITEVCYNTLGSYACPCALMLTNAMNLQQILVMSMLSVPTAKAAISNASAGQASKVTRQLAICVNIIGSYTCVDNGDLTECLDINECVDDSFVTGCSDIEDCENTHGEYECRCKTGYKRDTVSGDCVDIDECDDETHQCGPNSICSNISDKQCICKAGYELVDDVCIDINECEVDPVESCGINTDCYNCDGDYTCDCKDGFMFDSNGFDCIDIHECDDVSLHGCAEVSDCVELSGSWNCECPNGFSCEELCMNTEGSYACGCPVGYAVDAVNETSLCLDINECEVGTHFCDVNANCTNTYGSFECDCKDDFFGDGLRCFETCPICGINAFCSFIQNTPTCECHTGYAGNPATICDDVDECETGLHICDSYLITERCVNTIGTHTCECPTGYRGERDGDCLNINECVEGSHNCDVDAICTDTPGSFTCECKDDFLGNGCFCHPICKDTTCGPGAHCTLTDNPNNPEGDLECRCNDGYEHVFGSDPYECIDINECLVDVLSCNPDEDCINTAGSFECACKNGFKYAHDGSQSANCININECEDNTDDCHRSALCDDTFGSYTCTCVNGYIGNDGECEDVDECLADLCGPNTDCENIPGSYLCPCADGFNENTNGLCVDINECLLDPTPCDGNADCLNIFGSYLCTCNDGFAGDGECCKPTCPDCGAYAKCIIEDDKSFCVCKEGYEGDPYVSCEDVNECETLLNDCWITDDDCINLPGSYICTCPDGFARNEATGICEDRDECNDTTHNCGTNAICENTVGTWTCVCPTGYEGNGLFCVSKKEIIRCTEDCLETEQCVYDVDKDEYRCECSAGYETDTDGTCKDINECSAVVCDEGYSCTNYPGGYDCVCPPGFEHDPLTSKCIDIDECLTKQHDCAETAFCTNLSGSYLCTCETGYTGNGRTCDKTIICVCEPSCGSGKMCVLPILTTAARILTSVKQSDAVTVWSVLIFLEVFNASARQAQKQNCRQLAKSSVETQTNARRKICVPSMQNASILTWRPTASRIAANARTDITEQARPAAIQTNAEMKLIIATKTRAAKIQKEATSATVKLDLKLTSKRKNLNVKILTNVTKNFIIVTSTASASTLMVRTSSAFAILVSKATASTNVMTSTSAMSTRQFAATMLFAAIFTVISFVSVLADTNTSMRLKLASTSTNAPQARTRVTTVKTASIKTATTSVPADLKIAVLCSPTSESKCDFLASNQNHTIRKF</sequence>
<dbReference type="FunFam" id="2.10.25.10:FF:000002">
    <property type="entry name" value="Latent-transforming growth factor beta-binding protein 3"/>
    <property type="match status" value="1"/>
</dbReference>
<name>E4Y6W8_OIKDI</name>
<dbReference type="PROSITE" id="PS01186">
    <property type="entry name" value="EGF_2"/>
    <property type="match status" value="7"/>
</dbReference>
<dbReference type="GO" id="GO:0005509">
    <property type="term" value="F:calcium ion binding"/>
    <property type="evidence" value="ECO:0007669"/>
    <property type="project" value="InterPro"/>
</dbReference>
<dbReference type="SUPFAM" id="SSF57196">
    <property type="entry name" value="EGF/Laminin"/>
    <property type="match status" value="3"/>
</dbReference>
<dbReference type="Proteomes" id="UP000011014">
    <property type="component" value="Unassembled WGS sequence"/>
</dbReference>
<feature type="domain" description="EGF-like" evidence="10">
    <location>
        <begin position="1188"/>
        <end position="1228"/>
    </location>
</feature>
<feature type="domain" description="EGF-like" evidence="10">
    <location>
        <begin position="306"/>
        <end position="344"/>
    </location>
</feature>
<dbReference type="PROSITE" id="PS00010">
    <property type="entry name" value="ASX_HYDROXYL"/>
    <property type="match status" value="12"/>
</dbReference>
<keyword evidence="9" id="KW-0812">Transmembrane</keyword>
<dbReference type="InterPro" id="IPR018097">
    <property type="entry name" value="EGF_Ca-bd_CS"/>
</dbReference>
<dbReference type="SMART" id="SM00181">
    <property type="entry name" value="EGF"/>
    <property type="match status" value="24"/>
</dbReference>
<accession>E4Y6W8</accession>
<keyword evidence="4" id="KW-0732">Signal</keyword>
<dbReference type="FunFam" id="2.10.25.10:FF:000014">
    <property type="entry name" value="Latent-transforming growth factor beta-binding protein 3"/>
    <property type="match status" value="1"/>
</dbReference>
<dbReference type="FunFam" id="2.10.25.10:FF:000038">
    <property type="entry name" value="Fibrillin 2"/>
    <property type="match status" value="6"/>
</dbReference>
<dbReference type="CDD" id="cd00054">
    <property type="entry name" value="EGF_CA"/>
    <property type="match status" value="9"/>
</dbReference>
<dbReference type="Pfam" id="PF12661">
    <property type="entry name" value="hEGF"/>
    <property type="match status" value="1"/>
</dbReference>
<dbReference type="InterPro" id="IPR049883">
    <property type="entry name" value="NOTCH1_EGF-like"/>
</dbReference>
<dbReference type="InterPro" id="IPR001881">
    <property type="entry name" value="EGF-like_Ca-bd_dom"/>
</dbReference>
<dbReference type="GO" id="GO:0005576">
    <property type="term" value="C:extracellular region"/>
    <property type="evidence" value="ECO:0007669"/>
    <property type="project" value="UniProtKB-SubCell"/>
</dbReference>
<comment type="subcellular location">
    <subcellularLocation>
        <location evidence="1">Secreted</location>
    </subcellularLocation>
</comment>
<protein>
    <recommendedName>
        <fullName evidence="10">EGF-like domain-containing protein</fullName>
    </recommendedName>
</protein>
<organism evidence="11">
    <name type="scientific">Oikopleura dioica</name>
    <name type="common">Tunicate</name>
    <dbReference type="NCBI Taxonomy" id="34765"/>
    <lineage>
        <taxon>Eukaryota</taxon>
        <taxon>Metazoa</taxon>
        <taxon>Chordata</taxon>
        <taxon>Tunicata</taxon>
        <taxon>Appendicularia</taxon>
        <taxon>Copelata</taxon>
        <taxon>Oikopleuridae</taxon>
        <taxon>Oikopleura</taxon>
    </lineage>
</organism>
<keyword evidence="7" id="KW-0325">Glycoprotein</keyword>
<feature type="domain" description="EGF-like" evidence="10">
    <location>
        <begin position="645"/>
        <end position="685"/>
    </location>
</feature>
<dbReference type="InterPro" id="IPR024731">
    <property type="entry name" value="NELL2-like_EGF"/>
</dbReference>
<keyword evidence="2" id="KW-0964">Secreted</keyword>
<comment type="caution">
    <text evidence="8">Lacks conserved residue(s) required for the propagation of feature annotation.</text>
</comment>
<feature type="domain" description="EGF-like" evidence="10">
    <location>
        <begin position="1103"/>
        <end position="1143"/>
    </location>
</feature>
<evidence type="ECO:0000256" key="5">
    <source>
        <dbReference type="ARBA" id="ARBA00022737"/>
    </source>
</evidence>
<keyword evidence="5" id="KW-0677">Repeat</keyword>
<evidence type="ECO:0000256" key="4">
    <source>
        <dbReference type="ARBA" id="ARBA00022729"/>
    </source>
</evidence>
<feature type="disulfide bond" evidence="8">
    <location>
        <begin position="795"/>
        <end position="804"/>
    </location>
</feature>
<feature type="domain" description="EGF-like" evidence="10">
    <location>
        <begin position="260"/>
        <end position="300"/>
    </location>
</feature>
<feature type="domain" description="EGF-like" evidence="10">
    <location>
        <begin position="1229"/>
        <end position="1269"/>
    </location>
</feature>
<feature type="domain" description="EGF-like" evidence="10">
    <location>
        <begin position="1059"/>
        <end position="1098"/>
    </location>
</feature>
<evidence type="ECO:0000256" key="6">
    <source>
        <dbReference type="ARBA" id="ARBA00023157"/>
    </source>
</evidence>
<dbReference type="InterPro" id="IPR013032">
    <property type="entry name" value="EGF-like_CS"/>
</dbReference>
<feature type="non-terminal residue" evidence="11">
    <location>
        <position position="1"/>
    </location>
</feature>
<feature type="disulfide bond" evidence="8">
    <location>
        <begin position="1155"/>
        <end position="1172"/>
    </location>
</feature>
<dbReference type="PROSITE" id="PS00022">
    <property type="entry name" value="EGF_1"/>
    <property type="match status" value="1"/>
</dbReference>
<evidence type="ECO:0000256" key="2">
    <source>
        <dbReference type="ARBA" id="ARBA00022525"/>
    </source>
</evidence>
<feature type="transmembrane region" description="Helical" evidence="9">
    <location>
        <begin position="1484"/>
        <end position="1504"/>
    </location>
</feature>
<gene>
    <name evidence="11" type="ORF">GSOID_T00025271001</name>
</gene>
<feature type="domain" description="EGF-like" evidence="10">
    <location>
        <begin position="901"/>
        <end position="941"/>
    </location>
</feature>
<evidence type="ECO:0000256" key="9">
    <source>
        <dbReference type="SAM" id="Phobius"/>
    </source>
</evidence>
<evidence type="ECO:0000259" key="10">
    <source>
        <dbReference type="PROSITE" id="PS50026"/>
    </source>
</evidence>
<dbReference type="EMBL" id="FN654300">
    <property type="protein sequence ID" value="CBY31368.1"/>
    <property type="molecule type" value="Genomic_DNA"/>
</dbReference>
<dbReference type="PROSITE" id="PS50026">
    <property type="entry name" value="EGF_3"/>
    <property type="match status" value="15"/>
</dbReference>
<keyword evidence="9" id="KW-1133">Transmembrane helix</keyword>
<dbReference type="SUPFAM" id="SSF57184">
    <property type="entry name" value="Growth factor receptor domain"/>
    <property type="match status" value="6"/>
</dbReference>
<evidence type="ECO:0000256" key="3">
    <source>
        <dbReference type="ARBA" id="ARBA00022536"/>
    </source>
</evidence>
<dbReference type="SMART" id="SM00179">
    <property type="entry name" value="EGF_CA"/>
    <property type="match status" value="21"/>
</dbReference>
<evidence type="ECO:0000313" key="11">
    <source>
        <dbReference type="EMBL" id="CBY31368.1"/>
    </source>
</evidence>
<feature type="domain" description="EGF-like" evidence="10">
    <location>
        <begin position="982"/>
        <end position="1017"/>
    </location>
</feature>
<feature type="domain" description="EGF-like" evidence="10">
    <location>
        <begin position="767"/>
        <end position="805"/>
    </location>
</feature>
<keyword evidence="6 8" id="KW-1015">Disulfide bond</keyword>
<dbReference type="PROSITE" id="PS01187">
    <property type="entry name" value="EGF_CA"/>
    <property type="match status" value="6"/>
</dbReference>
<dbReference type="Pfam" id="PF07645">
    <property type="entry name" value="EGF_CA"/>
    <property type="match status" value="17"/>
</dbReference>
<feature type="domain" description="EGF-like" evidence="10">
    <location>
        <begin position="149"/>
        <end position="188"/>
    </location>
</feature>
<feature type="disulfide bond" evidence="8">
    <location>
        <begin position="1151"/>
        <end position="1161"/>
    </location>
</feature>
<keyword evidence="9" id="KW-0472">Membrane</keyword>
<feature type="domain" description="EGF-like" evidence="10">
    <location>
        <begin position="494"/>
        <end position="533"/>
    </location>
</feature>
<dbReference type="InterPro" id="IPR000152">
    <property type="entry name" value="EGF-type_Asp/Asn_hydroxyl_site"/>
</dbReference>
<keyword evidence="3 8" id="KW-0245">EGF-like domain</keyword>
<dbReference type="PANTHER" id="PTHR24039">
    <property type="entry name" value="FIBRILLIN-RELATED"/>
    <property type="match status" value="1"/>
</dbReference>
<feature type="domain" description="EGF-like" evidence="10">
    <location>
        <begin position="942"/>
        <end position="981"/>
    </location>
</feature>
<dbReference type="Gene3D" id="2.10.25.10">
    <property type="entry name" value="Laminin"/>
    <property type="match status" value="20"/>
</dbReference>
<feature type="domain" description="EGF-like" evidence="10">
    <location>
        <begin position="722"/>
        <end position="763"/>
    </location>
</feature>
<dbReference type="Pfam" id="PF12947">
    <property type="entry name" value="EGF_3"/>
    <property type="match status" value="4"/>
</dbReference>
<proteinExistence type="predicted"/>
<evidence type="ECO:0000256" key="1">
    <source>
        <dbReference type="ARBA" id="ARBA00004613"/>
    </source>
</evidence>
<evidence type="ECO:0000256" key="8">
    <source>
        <dbReference type="PROSITE-ProRule" id="PRU00076"/>
    </source>
</evidence>
<evidence type="ECO:0000256" key="7">
    <source>
        <dbReference type="ARBA" id="ARBA00023180"/>
    </source>
</evidence>
<dbReference type="InterPro" id="IPR009030">
    <property type="entry name" value="Growth_fac_rcpt_cys_sf"/>
</dbReference>